<name>A0A1V4JCF0_PATFA</name>
<keyword evidence="2" id="KW-1185">Reference proteome</keyword>
<dbReference type="EMBL" id="LSYS01008075">
    <property type="protein sequence ID" value="OPJ69705.1"/>
    <property type="molecule type" value="Genomic_DNA"/>
</dbReference>
<sequence>MNLIRNQASAAVIQPELVLKYNSPRQDAVPPVLNDHYNRWSPKAHMVLCFRSVTKMFSSPSNQISLMRSS</sequence>
<evidence type="ECO:0000313" key="2">
    <source>
        <dbReference type="Proteomes" id="UP000190648"/>
    </source>
</evidence>
<reference evidence="1 2" key="1">
    <citation type="submission" date="2016-02" db="EMBL/GenBank/DDBJ databases">
        <title>Band-tailed pigeon sequencing and assembly.</title>
        <authorList>
            <person name="Soares A.E."/>
            <person name="Novak B.J."/>
            <person name="Rice E.S."/>
            <person name="O'Connell B."/>
            <person name="Chang D."/>
            <person name="Weber S."/>
            <person name="Shapiro B."/>
        </authorList>
    </citation>
    <scope>NUCLEOTIDE SEQUENCE [LARGE SCALE GENOMIC DNA]</scope>
    <source>
        <strain evidence="1">BTP2013</strain>
        <tissue evidence="1">Blood</tissue>
    </source>
</reference>
<gene>
    <name evidence="1" type="ORF">AV530_012687</name>
</gene>
<protein>
    <submittedName>
        <fullName evidence="1">Uncharacterized protein</fullName>
    </submittedName>
</protein>
<dbReference type="Proteomes" id="UP000190648">
    <property type="component" value="Unassembled WGS sequence"/>
</dbReference>
<comment type="caution">
    <text evidence="1">The sequence shown here is derived from an EMBL/GenBank/DDBJ whole genome shotgun (WGS) entry which is preliminary data.</text>
</comment>
<dbReference type="AlphaFoldDB" id="A0A1V4JCF0"/>
<proteinExistence type="predicted"/>
<evidence type="ECO:0000313" key="1">
    <source>
        <dbReference type="EMBL" id="OPJ69705.1"/>
    </source>
</evidence>
<accession>A0A1V4JCF0</accession>
<organism evidence="1 2">
    <name type="scientific">Patagioenas fasciata monilis</name>
    <dbReference type="NCBI Taxonomy" id="372326"/>
    <lineage>
        <taxon>Eukaryota</taxon>
        <taxon>Metazoa</taxon>
        <taxon>Chordata</taxon>
        <taxon>Craniata</taxon>
        <taxon>Vertebrata</taxon>
        <taxon>Euteleostomi</taxon>
        <taxon>Archelosauria</taxon>
        <taxon>Archosauria</taxon>
        <taxon>Dinosauria</taxon>
        <taxon>Saurischia</taxon>
        <taxon>Theropoda</taxon>
        <taxon>Coelurosauria</taxon>
        <taxon>Aves</taxon>
        <taxon>Neognathae</taxon>
        <taxon>Neoaves</taxon>
        <taxon>Columbimorphae</taxon>
        <taxon>Columbiformes</taxon>
        <taxon>Columbidae</taxon>
        <taxon>Patagioenas</taxon>
    </lineage>
</organism>